<dbReference type="InterPro" id="IPR011965">
    <property type="entry name" value="PaaX_trns_reg"/>
</dbReference>
<proteinExistence type="predicted"/>
<dbReference type="PANTHER" id="PTHR30319">
    <property type="entry name" value="PHENYLACETIC ACID REGULATOR-RELATED TRANSCRIPTIONAL REPRESSOR"/>
    <property type="match status" value="1"/>
</dbReference>
<dbReference type="InterPro" id="IPR036388">
    <property type="entry name" value="WH-like_DNA-bd_sf"/>
</dbReference>
<dbReference type="Proteomes" id="UP000024332">
    <property type="component" value="Unassembled WGS sequence"/>
</dbReference>
<organism evidence="4 5">
    <name type="scientific">Candidatus Acidianus copahuensis</name>
    <dbReference type="NCBI Taxonomy" id="1160895"/>
    <lineage>
        <taxon>Archaea</taxon>
        <taxon>Thermoproteota</taxon>
        <taxon>Thermoprotei</taxon>
        <taxon>Sulfolobales</taxon>
        <taxon>Sulfolobaceae</taxon>
        <taxon>Acidianus</taxon>
    </lineage>
</organism>
<name>A0A031LTD5_9CREN</name>
<evidence type="ECO:0000259" key="2">
    <source>
        <dbReference type="Pfam" id="PF08223"/>
    </source>
</evidence>
<comment type="caution">
    <text evidence="4">The sequence shown here is derived from an EMBL/GenBank/DDBJ whole genome shotgun (WGS) entry which is preliminary data.</text>
</comment>
<dbReference type="Pfam" id="PF20803">
    <property type="entry name" value="PaaX_M"/>
    <property type="match status" value="1"/>
</dbReference>
<gene>
    <name evidence="4" type="ORF">CM19_00665</name>
</gene>
<dbReference type="Gene3D" id="3.30.70.2650">
    <property type="match status" value="1"/>
</dbReference>
<dbReference type="STRING" id="1160895.CM19_00665"/>
<dbReference type="OrthoDB" id="36421at2157"/>
<protein>
    <submittedName>
        <fullName evidence="4">PaaX family transcriptional regulator</fullName>
    </submittedName>
</protein>
<dbReference type="InterPro" id="IPR012906">
    <property type="entry name" value="PaaX-like_N"/>
</dbReference>
<reference evidence="4 5" key="1">
    <citation type="submission" date="2014-03" db="EMBL/GenBank/DDBJ databases">
        <title>Draft genome sequence of the novel thermoacidophilic archaea Acidianus copahuensis ALE1 strain, isolated from Copahue volcanic area in Neuquen Argentina.</title>
        <authorList>
            <person name="Urbieta M.S."/>
            <person name="Rascovan N."/>
            <person name="Castro C."/>
            <person name="Revale S."/>
            <person name="Giaveno M.A."/>
            <person name="Vazquez M.P."/>
            <person name="Donati E.R."/>
        </authorList>
    </citation>
    <scope>NUCLEOTIDE SEQUENCE [LARGE SCALE GENOMIC DNA]</scope>
    <source>
        <strain evidence="4 5">ALE1</strain>
    </source>
</reference>
<dbReference type="PANTHER" id="PTHR30319:SF1">
    <property type="entry name" value="TRANSCRIPTIONAL REPRESSOR PAAX"/>
    <property type="match status" value="1"/>
</dbReference>
<feature type="domain" description="Transcriptional repressor PaaX-like N-terminal" evidence="1">
    <location>
        <begin position="3"/>
        <end position="69"/>
    </location>
</feature>
<dbReference type="Pfam" id="PF07848">
    <property type="entry name" value="PaaX"/>
    <property type="match status" value="1"/>
</dbReference>
<feature type="non-terminal residue" evidence="4">
    <location>
        <position position="226"/>
    </location>
</feature>
<feature type="domain" description="Transcriptional repressor PaaX-like central Cas2-like" evidence="3">
    <location>
        <begin position="86"/>
        <end position="161"/>
    </location>
</feature>
<sequence>MKPQTLIFTLFGDYINNKGGTVSVRSLIKMMKPFGLSEQATRAAVSRLKQKGLLENVNSKGSYKLSEEGLVKLTSGVRRVYFKTKHPWDKKWRIIVYNIPESKRELRDKIRKELRWLGFGMLAQSTWISPNPIEDYVNNMLNESWKDVRDSVHFFISTYLGDPKALVNLCSDIKGIENAYKTFIEKWKNVKDEMSEEESFVMKIRLVHEYRKFLHIDPDLPADLLP</sequence>
<dbReference type="Pfam" id="PF08223">
    <property type="entry name" value="PaaX_C"/>
    <property type="match status" value="1"/>
</dbReference>
<dbReference type="AlphaFoldDB" id="A0A031LTD5"/>
<accession>A0A031LTD5</accession>
<feature type="domain" description="Transcriptional repressor PaaX-like C-terminal" evidence="2">
    <location>
        <begin position="174"/>
        <end position="226"/>
    </location>
</feature>
<evidence type="ECO:0000313" key="4">
    <source>
        <dbReference type="EMBL" id="EZQ11617.1"/>
    </source>
</evidence>
<dbReference type="InterPro" id="IPR013225">
    <property type="entry name" value="PaaX_C"/>
</dbReference>
<keyword evidence="5" id="KW-1185">Reference proteome</keyword>
<evidence type="ECO:0000313" key="5">
    <source>
        <dbReference type="Proteomes" id="UP000024332"/>
    </source>
</evidence>
<dbReference type="InterPro" id="IPR048846">
    <property type="entry name" value="PaaX-like_central"/>
</dbReference>
<dbReference type="Gene3D" id="1.10.10.10">
    <property type="entry name" value="Winged helix-like DNA-binding domain superfamily/Winged helix DNA-binding domain"/>
    <property type="match status" value="1"/>
</dbReference>
<evidence type="ECO:0000259" key="3">
    <source>
        <dbReference type="Pfam" id="PF20803"/>
    </source>
</evidence>
<evidence type="ECO:0000259" key="1">
    <source>
        <dbReference type="Pfam" id="PF07848"/>
    </source>
</evidence>
<dbReference type="PIRSF" id="PIRSF020623">
    <property type="entry name" value="PaaX"/>
    <property type="match status" value="1"/>
</dbReference>
<dbReference type="EMBL" id="JFZT01000013">
    <property type="protein sequence ID" value="EZQ11617.1"/>
    <property type="molecule type" value="Genomic_DNA"/>
</dbReference>
<dbReference type="GO" id="GO:0006351">
    <property type="term" value="P:DNA-templated transcription"/>
    <property type="evidence" value="ECO:0007669"/>
    <property type="project" value="InterPro"/>
</dbReference>
<dbReference type="RefSeq" id="WP_048098511.1">
    <property type="nucleotide sequence ID" value="NZ_JFZT01000013.1"/>
</dbReference>